<gene>
    <name evidence="2" type="ORF">PENSTE_c005G10300</name>
</gene>
<feature type="compositionally biased region" description="Basic residues" evidence="1">
    <location>
        <begin position="944"/>
        <end position="957"/>
    </location>
</feature>
<feature type="region of interest" description="Disordered" evidence="1">
    <location>
        <begin position="752"/>
        <end position="777"/>
    </location>
</feature>
<name>A0A1V6TK43_9EURO</name>
<protein>
    <submittedName>
        <fullName evidence="2">Uncharacterized protein</fullName>
    </submittedName>
</protein>
<feature type="region of interest" description="Disordered" evidence="1">
    <location>
        <begin position="1316"/>
        <end position="1360"/>
    </location>
</feature>
<evidence type="ECO:0000313" key="3">
    <source>
        <dbReference type="Proteomes" id="UP000191285"/>
    </source>
</evidence>
<organism evidence="2 3">
    <name type="scientific">Penicillium steckii</name>
    <dbReference type="NCBI Taxonomy" id="303698"/>
    <lineage>
        <taxon>Eukaryota</taxon>
        <taxon>Fungi</taxon>
        <taxon>Dikarya</taxon>
        <taxon>Ascomycota</taxon>
        <taxon>Pezizomycotina</taxon>
        <taxon>Eurotiomycetes</taxon>
        <taxon>Eurotiomycetidae</taxon>
        <taxon>Eurotiales</taxon>
        <taxon>Aspergillaceae</taxon>
        <taxon>Penicillium</taxon>
    </lineage>
</organism>
<sequence>MADSADRGLTLTTIGASQKCDTSMGSIWAMEDFAAKELTSRMKSALRADDVQVDYDKTDQLFILPSMSDRKKQAACAAQMQDYIDQYKEGNLLDLPRMRSLAPPDLPKSKQTHPGIAAGPEGDLVEFVTEEKTPAMLSMSSISEVWDPGDLRDYFSTDILGVLPRVAEATYTEVSAVAGPNILQISVTGRKKEDVDEALDKLHTSLSFLNLIAEPLHDVVVLPSNDETGKYHLGKLVEVDRVSGCVVEDRQSLRFPLEKVMIPYSEASQAQDGKQGESSPPKTDVTVLPGDGFSQSIQSVIPLAWSQSDFPDLGSKSPSKHPVQVKIAPWPSLSTANSPKRWPIIPNPSMSTQDDTNRIAPGPVLANLPNKPPLPEAFKPAPAIQAAHLREVTVPNPRHEFTKPGTLRLSIGTKVRKPATLIEDKPEPKVVSSSLSEPLAIAMTHQKERSTTPLSTASSSQQSFPSESSRNFLSQSPPPRHVTPPSSSASPPPPLRRASRPGSPEIIPAIKRPKYTPGTRETLASVLLPGSQSLDSTFTPPLTSDKDLRGTEKELQNSLVLLDAISQPSTTASALAAAQPSEPIGLASLGRPNCAPNILHRPKPPVPPKPKELSGHAVVKFKSLASGPSVSTETSKPPQVKMEPESPPNLPTNVVECQTLIDFGSVEEAFRPSSPVLHSDLSGLQIGNQIEVLPRDNVTKTQPDLVLDPNLDLKALSSEDTPVSLVDEEVIPEVPDIPESTVDTISDAKPLSQDQLLGGSDPPQGNASPSPEQPSIEEDGHIPLVYIVDGVPVVPCVEVLMSASPGKDPVVTTNQSTGNAELHKTPLFIKDAAMKFLHWSINNQPETAQSVEQDLFVDCHESQASLSESEDREFHETMNQRSSRPAELNQENKSPSILEMKRRHEAKKNDVWGMSTFQRARGQKNIAKAILSTSDTMPTDLSRHSSKSKAKRPKSKDRQKTVFHLLEPILNSARGFPDRLALEIQIGLVLIPPTQPVGPLNIADFRGYFHPTTGLPPPKTVFNNRLDMSEKDIHNLVRLRADDRDIFDVKSFNDSLDFEFHCSLGRGDPKDSFIVTIFNDEHTRTSKSEVLLGNIHLNFPEHAWDAAIVLNGQPGHVKNPAQVEQGIRFMTRSFRKYLSDAGVRIEAIIPRPPFKIEKVIMKQISRYRYLREGNKDTKEDLYLKTTDIQELLVTISGHEDTVLKAASPLSSANLDQPQHWREVSLVSSATEEALESNWKLELGSQTHRWNTATLFGQGMAPVSSSAASSPDSLIDAPGLWSLFGLAEMVVKNMDEIGSRRKSKTLDVENSKALVLSRPSLSGPAPVSSGANPNRSVIPTMSNFKPQVRYPGGKGQSERYW</sequence>
<dbReference type="Proteomes" id="UP000191285">
    <property type="component" value="Unassembled WGS sequence"/>
</dbReference>
<feature type="compositionally biased region" description="Low complexity" evidence="1">
    <location>
        <begin position="451"/>
        <end position="469"/>
    </location>
</feature>
<feature type="compositionally biased region" description="Polar residues" evidence="1">
    <location>
        <begin position="1328"/>
        <end position="1344"/>
    </location>
</feature>
<feature type="region of interest" description="Disordered" evidence="1">
    <location>
        <begin position="624"/>
        <end position="651"/>
    </location>
</feature>
<evidence type="ECO:0000313" key="2">
    <source>
        <dbReference type="EMBL" id="OQE26745.1"/>
    </source>
</evidence>
<evidence type="ECO:0000256" key="1">
    <source>
        <dbReference type="SAM" id="MobiDB-lite"/>
    </source>
</evidence>
<dbReference type="EMBL" id="MLKD01000005">
    <property type="protein sequence ID" value="OQE26745.1"/>
    <property type="molecule type" value="Genomic_DNA"/>
</dbReference>
<dbReference type="STRING" id="303698.A0A1V6TK43"/>
<feature type="region of interest" description="Disordered" evidence="1">
    <location>
        <begin position="862"/>
        <end position="895"/>
    </location>
</feature>
<feature type="region of interest" description="Disordered" evidence="1">
    <location>
        <begin position="932"/>
        <end position="958"/>
    </location>
</feature>
<feature type="compositionally biased region" description="Polar residues" evidence="1">
    <location>
        <begin position="626"/>
        <end position="637"/>
    </location>
</feature>
<proteinExistence type="predicted"/>
<accession>A0A1V6TK43</accession>
<feature type="compositionally biased region" description="Polar residues" evidence="1">
    <location>
        <begin position="879"/>
        <end position="895"/>
    </location>
</feature>
<comment type="caution">
    <text evidence="2">The sequence shown here is derived from an EMBL/GenBank/DDBJ whole genome shotgun (WGS) entry which is preliminary data.</text>
</comment>
<feature type="region of interest" description="Disordered" evidence="1">
    <location>
        <begin position="445"/>
        <end position="549"/>
    </location>
</feature>
<feature type="compositionally biased region" description="Polar residues" evidence="1">
    <location>
        <begin position="530"/>
        <end position="542"/>
    </location>
</feature>
<keyword evidence="3" id="KW-1185">Reference proteome</keyword>
<reference evidence="3" key="1">
    <citation type="journal article" date="2017" name="Nat. Microbiol.">
        <title>Global analysis of biosynthetic gene clusters reveals vast potential of secondary metabolite production in Penicillium species.</title>
        <authorList>
            <person name="Nielsen J.C."/>
            <person name="Grijseels S."/>
            <person name="Prigent S."/>
            <person name="Ji B."/>
            <person name="Dainat J."/>
            <person name="Nielsen K.F."/>
            <person name="Frisvad J.C."/>
            <person name="Workman M."/>
            <person name="Nielsen J."/>
        </authorList>
    </citation>
    <scope>NUCLEOTIDE SEQUENCE [LARGE SCALE GENOMIC DNA]</scope>
    <source>
        <strain evidence="3">IBT 24891</strain>
    </source>
</reference>
<dbReference type="OrthoDB" id="10265971at2759"/>